<dbReference type="Gramene" id="TraesSTA1A03G00053950.1">
    <property type="protein sequence ID" value="TraesSTA1A03G00053950.1"/>
    <property type="gene ID" value="TraesSTA1A03G00053950"/>
</dbReference>
<dbReference type="Gramene" id="TraesLAC1A03G00056080.1">
    <property type="protein sequence ID" value="TraesLAC1A03G00056080.1"/>
    <property type="gene ID" value="TraesLAC1A03G00056080"/>
</dbReference>
<keyword evidence="2" id="KW-1185">Reference proteome</keyword>
<dbReference type="Gramene" id="TraesMAC1A03G00055220.1">
    <property type="protein sequence ID" value="TraesMAC1A03G00055220.1"/>
    <property type="gene ID" value="TraesMAC1A03G00055220"/>
</dbReference>
<dbReference type="AlphaFoldDB" id="A0A3B5XX40"/>
<evidence type="ECO:0000313" key="2">
    <source>
        <dbReference type="Proteomes" id="UP000019116"/>
    </source>
</evidence>
<reference evidence="1" key="1">
    <citation type="submission" date="2018-08" db="EMBL/GenBank/DDBJ databases">
        <authorList>
            <person name="Rossello M."/>
        </authorList>
    </citation>
    <scope>NUCLEOTIDE SEQUENCE [LARGE SCALE GENOMIC DNA]</scope>
    <source>
        <strain evidence="1">cv. Chinese Spring</strain>
    </source>
</reference>
<reference evidence="1" key="2">
    <citation type="submission" date="2018-10" db="UniProtKB">
        <authorList>
            <consortium name="EnsemblPlants"/>
        </authorList>
    </citation>
    <scope>IDENTIFICATION</scope>
</reference>
<dbReference type="Gramene" id="TraesWEE_scaffold_047987_01G000100.1">
    <property type="protein sequence ID" value="TraesWEE_scaffold_047987_01G000100.1"/>
    <property type="gene ID" value="TraesWEE_scaffold_047987_01G000100"/>
</dbReference>
<organism evidence="1">
    <name type="scientific">Triticum aestivum</name>
    <name type="common">Wheat</name>
    <dbReference type="NCBI Taxonomy" id="4565"/>
    <lineage>
        <taxon>Eukaryota</taxon>
        <taxon>Viridiplantae</taxon>
        <taxon>Streptophyta</taxon>
        <taxon>Embryophyta</taxon>
        <taxon>Tracheophyta</taxon>
        <taxon>Spermatophyta</taxon>
        <taxon>Magnoliopsida</taxon>
        <taxon>Liliopsida</taxon>
        <taxon>Poales</taxon>
        <taxon>Poaceae</taxon>
        <taxon>BOP clade</taxon>
        <taxon>Pooideae</taxon>
        <taxon>Triticodae</taxon>
        <taxon>Triticeae</taxon>
        <taxon>Triticinae</taxon>
        <taxon>Triticum</taxon>
    </lineage>
</organism>
<accession>A0A3B5XX40</accession>
<dbReference type="Gramene" id="TraesCS1A02G131800.1">
    <property type="protein sequence ID" value="TraesCS1A02G131800.1"/>
    <property type="gene ID" value="TraesCS1A02G131800"/>
</dbReference>
<name>A0A3B5XX40_WHEAT</name>
<dbReference type="Gramene" id="TraesCAD_scaffold_007121_01G000200.1">
    <property type="protein sequence ID" value="TraesCAD_scaffold_007121_01G000200.1"/>
    <property type="gene ID" value="TraesCAD_scaffold_007121_01G000200"/>
</dbReference>
<dbReference type="Gramene" id="TraesJAG1A03G00054510.1">
    <property type="protein sequence ID" value="TraesJAG1A03G00054510.1"/>
    <property type="gene ID" value="TraesJAG1A03G00054510"/>
</dbReference>
<dbReference type="Proteomes" id="UP000019116">
    <property type="component" value="Chromosome 1A"/>
</dbReference>
<protein>
    <submittedName>
        <fullName evidence="1">Uncharacterized protein</fullName>
    </submittedName>
</protein>
<dbReference type="EnsemblPlants" id="TraesCS1A02G131800.1">
    <property type="protein sequence ID" value="TraesCS1A02G131800.1"/>
    <property type="gene ID" value="TraesCS1A02G131800"/>
</dbReference>
<dbReference type="OMA" id="NDYMMTP"/>
<dbReference type="Gramene" id="TraesLDM1A03G00055500.1">
    <property type="protein sequence ID" value="TraesLDM1A03G00055500.1"/>
    <property type="gene ID" value="TraesLDM1A03G00055500"/>
</dbReference>
<evidence type="ECO:0000313" key="1">
    <source>
        <dbReference type="EnsemblPlants" id="TraesCS1A02G131800.1"/>
    </source>
</evidence>
<dbReference type="Gramene" id="TraesNOR1A03G00054620.1">
    <property type="protein sequence ID" value="TraesNOR1A03G00054620.1"/>
    <property type="gene ID" value="TraesNOR1A03G00054620"/>
</dbReference>
<dbReference type="Gramene" id="TraesROB_scaffold_134781_01G000100.1">
    <property type="protein sequence ID" value="TraesROB_scaffold_134781_01G000100.1"/>
    <property type="gene ID" value="TraesROB_scaffold_134781_01G000100"/>
</dbReference>
<dbReference type="Gramene" id="TraesCS1A03G0333900.1">
    <property type="protein sequence ID" value="TraesCS1A03G0333900.1.CDS"/>
    <property type="gene ID" value="TraesCS1A03G0333900"/>
</dbReference>
<proteinExistence type="predicted"/>
<dbReference type="Gramene" id="TraesCLE_scaffold_058261_01G000100.1">
    <property type="protein sequence ID" value="TraesCLE_scaffold_058261_01G000100.1"/>
    <property type="gene ID" value="TraesCLE_scaffold_058261_01G000100"/>
</dbReference>
<sequence>MASRSHSSCRSLWPLRITFEPRRPTPPSPRMILEDFGRAKFLYGTGVYFVKSNYDTNDYMMTPKNMETSSSIPNMYDCFNDTP</sequence>